<dbReference type="EMBL" id="CADIJM010000002">
    <property type="protein sequence ID" value="CAB3676031.1"/>
    <property type="molecule type" value="Genomic_DNA"/>
</dbReference>
<gene>
    <name evidence="1" type="ORF">LMG26690_01330</name>
</gene>
<evidence type="ECO:0000313" key="1">
    <source>
        <dbReference type="EMBL" id="CAB3676031.1"/>
    </source>
</evidence>
<evidence type="ECO:0000313" key="2">
    <source>
        <dbReference type="Proteomes" id="UP000494214"/>
    </source>
</evidence>
<keyword evidence="2" id="KW-1185">Reference proteome</keyword>
<proteinExistence type="predicted"/>
<dbReference type="Proteomes" id="UP000494214">
    <property type="component" value="Unassembled WGS sequence"/>
</dbReference>
<dbReference type="AlphaFoldDB" id="A0A6S6ZHL3"/>
<sequence>MDFENIYATADEIREYFGVDVARFDYTIDSDNLSFEETLAMIAEAVFCRAYRRGSVIRLFFERATDDSTILFNHRNKLPGSEQRTDGSDEEYDGVEFQWIDPANDAPVTIYLPEDRSAVNPLRVESVGVRMQEQAHIHAYRRWNKIRYHDQATEFDALPEANLLRVSERVLCADNTLALSQDGDILDVDEEDSRLVTLSQPFNWGDGPYVIFLQGGDGLVESMAVASGGSPRLALLQRIPRAPVICRGAGYNATGYIITEAGDDRTAKPFILTEKNEPNDDGTVPLKAINYDARYYQNDLDFHA</sequence>
<dbReference type="NCBIfam" id="NF040662">
    <property type="entry name" value="attach_TipJ_rel"/>
    <property type="match status" value="1"/>
</dbReference>
<protein>
    <submittedName>
        <fullName evidence="1">Uncharacterized protein</fullName>
    </submittedName>
</protein>
<name>A0A6S6ZHL3_9BURK</name>
<reference evidence="1 2" key="1">
    <citation type="submission" date="2020-04" db="EMBL/GenBank/DDBJ databases">
        <authorList>
            <person name="De Canck E."/>
        </authorList>
    </citation>
    <scope>NUCLEOTIDE SEQUENCE [LARGE SCALE GENOMIC DNA]</scope>
    <source>
        <strain evidence="1 2">LMG 26690</strain>
    </source>
</reference>
<organism evidence="1 2">
    <name type="scientific">Achromobacter animicus</name>
    <dbReference type="NCBI Taxonomy" id="1389935"/>
    <lineage>
        <taxon>Bacteria</taxon>
        <taxon>Pseudomonadati</taxon>
        <taxon>Pseudomonadota</taxon>
        <taxon>Betaproteobacteria</taxon>
        <taxon>Burkholderiales</taxon>
        <taxon>Alcaligenaceae</taxon>
        <taxon>Achromobacter</taxon>
    </lineage>
</organism>
<accession>A0A6S6ZHL3</accession>